<dbReference type="AlphaFoldDB" id="A0A4Y2UXG1"/>
<evidence type="ECO:0000313" key="2">
    <source>
        <dbReference type="EMBL" id="GBO17583.1"/>
    </source>
</evidence>
<evidence type="ECO:0000256" key="1">
    <source>
        <dbReference type="SAM" id="Phobius"/>
    </source>
</evidence>
<dbReference type="Proteomes" id="UP000499080">
    <property type="component" value="Unassembled WGS sequence"/>
</dbReference>
<evidence type="ECO:0000313" key="3">
    <source>
        <dbReference type="Proteomes" id="UP000499080"/>
    </source>
</evidence>
<organism evidence="2 3">
    <name type="scientific">Araneus ventricosus</name>
    <name type="common">Orbweaver spider</name>
    <name type="synonym">Epeira ventricosa</name>
    <dbReference type="NCBI Taxonomy" id="182803"/>
    <lineage>
        <taxon>Eukaryota</taxon>
        <taxon>Metazoa</taxon>
        <taxon>Ecdysozoa</taxon>
        <taxon>Arthropoda</taxon>
        <taxon>Chelicerata</taxon>
        <taxon>Arachnida</taxon>
        <taxon>Araneae</taxon>
        <taxon>Araneomorphae</taxon>
        <taxon>Entelegynae</taxon>
        <taxon>Araneoidea</taxon>
        <taxon>Araneidae</taxon>
        <taxon>Araneus</taxon>
    </lineage>
</organism>
<keyword evidence="1" id="KW-1133">Transmembrane helix</keyword>
<sequence>MDIDEKEEKKVNWKPLGGSLEYASEWLLYNRKERTLGDEAYLFWCAPVWCAPVWCLVWIVMDITILNPFADSI</sequence>
<feature type="non-terminal residue" evidence="2">
    <location>
        <position position="73"/>
    </location>
</feature>
<keyword evidence="3" id="KW-1185">Reference proteome</keyword>
<keyword evidence="1" id="KW-0812">Transmembrane</keyword>
<proteinExistence type="predicted"/>
<protein>
    <submittedName>
        <fullName evidence="2">Uncharacterized protein</fullName>
    </submittedName>
</protein>
<gene>
    <name evidence="2" type="ORF">AVEN_264131_1</name>
</gene>
<name>A0A4Y2UXG1_ARAVE</name>
<comment type="caution">
    <text evidence="2">The sequence shown here is derived from an EMBL/GenBank/DDBJ whole genome shotgun (WGS) entry which is preliminary data.</text>
</comment>
<dbReference type="EMBL" id="BGPR01041322">
    <property type="protein sequence ID" value="GBO17583.1"/>
    <property type="molecule type" value="Genomic_DNA"/>
</dbReference>
<accession>A0A4Y2UXG1</accession>
<reference evidence="2 3" key="1">
    <citation type="journal article" date="2019" name="Sci. Rep.">
        <title>Orb-weaving spider Araneus ventricosus genome elucidates the spidroin gene catalogue.</title>
        <authorList>
            <person name="Kono N."/>
            <person name="Nakamura H."/>
            <person name="Ohtoshi R."/>
            <person name="Moran D.A.P."/>
            <person name="Shinohara A."/>
            <person name="Yoshida Y."/>
            <person name="Fujiwara M."/>
            <person name="Mori M."/>
            <person name="Tomita M."/>
            <person name="Arakawa K."/>
        </authorList>
    </citation>
    <scope>NUCLEOTIDE SEQUENCE [LARGE SCALE GENOMIC DNA]</scope>
</reference>
<keyword evidence="1" id="KW-0472">Membrane</keyword>
<feature type="transmembrane region" description="Helical" evidence="1">
    <location>
        <begin position="41"/>
        <end position="61"/>
    </location>
</feature>